<evidence type="ECO:0000259" key="2">
    <source>
        <dbReference type="Pfam" id="PF22121"/>
    </source>
</evidence>
<feature type="domain" description="Magnetotaxis protein MtxA C-terminal" evidence="2">
    <location>
        <begin position="227"/>
        <end position="300"/>
    </location>
</feature>
<evidence type="ECO:0000313" key="6">
    <source>
        <dbReference type="Proteomes" id="UP000663720"/>
    </source>
</evidence>
<dbReference type="RefSeq" id="WP_207689832.1">
    <property type="nucleotide sequence ID" value="NZ_CP061799.1"/>
</dbReference>
<dbReference type="Pfam" id="PF22121">
    <property type="entry name" value="MtxA_C"/>
    <property type="match status" value="1"/>
</dbReference>
<organism evidence="5 6">
    <name type="scientific">Desulfonema limicola</name>
    <dbReference type="NCBI Taxonomy" id="45656"/>
    <lineage>
        <taxon>Bacteria</taxon>
        <taxon>Pseudomonadati</taxon>
        <taxon>Thermodesulfobacteriota</taxon>
        <taxon>Desulfobacteria</taxon>
        <taxon>Desulfobacterales</taxon>
        <taxon>Desulfococcaceae</taxon>
        <taxon>Desulfonema</taxon>
    </lineage>
</organism>
<feature type="signal peptide" evidence="1">
    <location>
        <begin position="1"/>
        <end position="21"/>
    </location>
</feature>
<name>A0A975B349_9BACT</name>
<evidence type="ECO:0000259" key="4">
    <source>
        <dbReference type="Pfam" id="PF24045"/>
    </source>
</evidence>
<dbReference type="KEGG" id="dli:dnl_01160"/>
<dbReference type="InterPro" id="IPR054358">
    <property type="entry name" value="MtxA_C"/>
</dbReference>
<dbReference type="Pfam" id="PF22433">
    <property type="entry name" value="MtxA_IG-like"/>
    <property type="match status" value="1"/>
</dbReference>
<protein>
    <submittedName>
        <fullName evidence="5">Uncharacterized protein</fullName>
    </submittedName>
</protein>
<evidence type="ECO:0000313" key="5">
    <source>
        <dbReference type="EMBL" id="QTA77914.1"/>
    </source>
</evidence>
<feature type="domain" description="Magnetotaxis protein MtxA middle immunoglobulin-like" evidence="3">
    <location>
        <begin position="143"/>
        <end position="224"/>
    </location>
</feature>
<evidence type="ECO:0000256" key="1">
    <source>
        <dbReference type="SAM" id="SignalP"/>
    </source>
</evidence>
<evidence type="ECO:0000259" key="3">
    <source>
        <dbReference type="Pfam" id="PF22433"/>
    </source>
</evidence>
<dbReference type="AlphaFoldDB" id="A0A975B349"/>
<keyword evidence="6" id="KW-1185">Reference proteome</keyword>
<dbReference type="EMBL" id="CP061799">
    <property type="protein sequence ID" value="QTA77914.1"/>
    <property type="molecule type" value="Genomic_DNA"/>
</dbReference>
<feature type="domain" description="DUF7354" evidence="4">
    <location>
        <begin position="25"/>
        <end position="112"/>
    </location>
</feature>
<proteinExistence type="predicted"/>
<gene>
    <name evidence="5" type="ORF">dnl_01160</name>
</gene>
<reference evidence="5" key="1">
    <citation type="journal article" date="2021" name="Microb. Physiol.">
        <title>Proteogenomic Insights into the Physiology of Marine, Sulfate-Reducing, Filamentous Desulfonema limicola and Desulfonema magnum.</title>
        <authorList>
            <person name="Schnaars V."/>
            <person name="Wohlbrand L."/>
            <person name="Scheve S."/>
            <person name="Hinrichs C."/>
            <person name="Reinhardt R."/>
            <person name="Rabus R."/>
        </authorList>
    </citation>
    <scope>NUCLEOTIDE SEQUENCE</scope>
    <source>
        <strain evidence="5">5ac10</strain>
    </source>
</reference>
<accession>A0A975B349</accession>
<dbReference type="InterPro" id="IPR055778">
    <property type="entry name" value="DUF7354"/>
</dbReference>
<sequence length="307" mass="34703">MKKIIKAFVILSAITLFSSGAAALQDGPVAMLIEAKGSVFYSPDGRTWKDVNRNKFLFESWRVKTSENGTCMLLNRHTEMLEPVNSNTELEISSKGTRIIAGTAAQYEPAKNLAGYFKRKFADIQKFTGVNRYGKTYGKVTLATAKDITLSDDYPEMVWENAGTKYDYQLTVGKKVFQIPGSKRDIIRFKLTDMEPGSFKYSVQVLFDDEIIYAPQKNNTLKWLSNDEKSVLNKEKLDIVKIAPDNGFLMGSFLDEKGLKVAAMDQYKRFLSDNPDADEIRPFLIKVLNELELGKAEKAEMEKLHSK</sequence>
<dbReference type="Proteomes" id="UP000663720">
    <property type="component" value="Chromosome"/>
</dbReference>
<dbReference type="InterPro" id="IPR054359">
    <property type="entry name" value="MtxA_M_Ig-like"/>
</dbReference>
<feature type="chain" id="PRO_5037007994" evidence="1">
    <location>
        <begin position="22"/>
        <end position="307"/>
    </location>
</feature>
<dbReference type="Pfam" id="PF24045">
    <property type="entry name" value="DUF7354"/>
    <property type="match status" value="1"/>
</dbReference>
<keyword evidence="1" id="KW-0732">Signal</keyword>